<sequence length="105" mass="12001">MENGCCKGSALFNVSARKDCSILARKDALSPVTFMQDETTSHTANPVKEFLIKMFGEEGIIIKHCKFPRPPRTPDPTPAVFWLWRYLKSRVYQSRPSNLLEDAIR</sequence>
<comment type="caution">
    <text evidence="1">The sequence shown here is derived from an EMBL/GenBank/DDBJ whole genome shotgun (WGS) entry which is preliminary data.</text>
</comment>
<evidence type="ECO:0000313" key="2">
    <source>
        <dbReference type="Proteomes" id="UP000887013"/>
    </source>
</evidence>
<protein>
    <recommendedName>
        <fullName evidence="3">Tc1-like transposase DDE domain-containing protein</fullName>
    </recommendedName>
</protein>
<reference evidence="1" key="1">
    <citation type="submission" date="2020-08" db="EMBL/GenBank/DDBJ databases">
        <title>Multicomponent nature underlies the extraordinary mechanical properties of spider dragline silk.</title>
        <authorList>
            <person name="Kono N."/>
            <person name="Nakamura H."/>
            <person name="Mori M."/>
            <person name="Yoshida Y."/>
            <person name="Ohtoshi R."/>
            <person name="Malay A.D."/>
            <person name="Moran D.A.P."/>
            <person name="Tomita M."/>
            <person name="Numata K."/>
            <person name="Arakawa K."/>
        </authorList>
    </citation>
    <scope>NUCLEOTIDE SEQUENCE</scope>
</reference>
<keyword evidence="2" id="KW-1185">Reference proteome</keyword>
<dbReference type="GO" id="GO:0003676">
    <property type="term" value="F:nucleic acid binding"/>
    <property type="evidence" value="ECO:0007669"/>
    <property type="project" value="InterPro"/>
</dbReference>
<dbReference type="Proteomes" id="UP000887013">
    <property type="component" value="Unassembled WGS sequence"/>
</dbReference>
<dbReference type="AlphaFoldDB" id="A0A8X6Q9V5"/>
<evidence type="ECO:0008006" key="3">
    <source>
        <dbReference type="Google" id="ProtNLM"/>
    </source>
</evidence>
<name>A0A8X6Q9V5_NEPPI</name>
<dbReference type="Gene3D" id="3.30.420.10">
    <property type="entry name" value="Ribonuclease H-like superfamily/Ribonuclease H"/>
    <property type="match status" value="1"/>
</dbReference>
<organism evidence="1 2">
    <name type="scientific">Nephila pilipes</name>
    <name type="common">Giant wood spider</name>
    <name type="synonym">Nephila maculata</name>
    <dbReference type="NCBI Taxonomy" id="299642"/>
    <lineage>
        <taxon>Eukaryota</taxon>
        <taxon>Metazoa</taxon>
        <taxon>Ecdysozoa</taxon>
        <taxon>Arthropoda</taxon>
        <taxon>Chelicerata</taxon>
        <taxon>Arachnida</taxon>
        <taxon>Araneae</taxon>
        <taxon>Araneomorphae</taxon>
        <taxon>Entelegynae</taxon>
        <taxon>Araneoidea</taxon>
        <taxon>Nephilidae</taxon>
        <taxon>Nephila</taxon>
    </lineage>
</organism>
<dbReference type="InterPro" id="IPR036397">
    <property type="entry name" value="RNaseH_sf"/>
</dbReference>
<accession>A0A8X6Q9V5</accession>
<evidence type="ECO:0000313" key="1">
    <source>
        <dbReference type="EMBL" id="GFU14658.1"/>
    </source>
</evidence>
<proteinExistence type="predicted"/>
<gene>
    <name evidence="1" type="primary">AVEN_120612_1</name>
    <name evidence="1" type="ORF">NPIL_261381</name>
</gene>
<dbReference type="EMBL" id="BMAW01125933">
    <property type="protein sequence ID" value="GFU14658.1"/>
    <property type="molecule type" value="Genomic_DNA"/>
</dbReference>